<comment type="catalytic activity">
    <reaction evidence="1">
        <text>ATP + protein L-histidine = ADP + protein N-phospho-L-histidine.</text>
        <dbReference type="EC" id="2.7.13.3"/>
    </reaction>
</comment>
<evidence type="ECO:0000256" key="2">
    <source>
        <dbReference type="ARBA" id="ARBA00012438"/>
    </source>
</evidence>
<keyword evidence="8" id="KW-1133">Transmembrane helix</keyword>
<keyword evidence="8" id="KW-0472">Membrane</keyword>
<dbReference type="Pfam" id="PF00512">
    <property type="entry name" value="HisKA"/>
    <property type="match status" value="1"/>
</dbReference>
<dbReference type="InterPro" id="IPR001789">
    <property type="entry name" value="Sig_transdc_resp-reg_receiver"/>
</dbReference>
<dbReference type="SMART" id="SM00388">
    <property type="entry name" value="HisKA"/>
    <property type="match status" value="1"/>
</dbReference>
<name>A0A934S222_9BACT</name>
<dbReference type="GO" id="GO:0000155">
    <property type="term" value="F:phosphorelay sensor kinase activity"/>
    <property type="evidence" value="ECO:0007669"/>
    <property type="project" value="InterPro"/>
</dbReference>
<keyword evidence="3 7" id="KW-0597">Phosphoprotein</keyword>
<evidence type="ECO:0000256" key="4">
    <source>
        <dbReference type="ARBA" id="ARBA00023015"/>
    </source>
</evidence>
<dbReference type="GO" id="GO:0003700">
    <property type="term" value="F:DNA-binding transcription factor activity"/>
    <property type="evidence" value="ECO:0007669"/>
    <property type="project" value="InterPro"/>
</dbReference>
<dbReference type="InterPro" id="IPR018062">
    <property type="entry name" value="HTH_AraC-typ_CS"/>
</dbReference>
<keyword evidence="13" id="KW-1185">Reference proteome</keyword>
<evidence type="ECO:0000256" key="5">
    <source>
        <dbReference type="ARBA" id="ARBA00023125"/>
    </source>
</evidence>
<dbReference type="InterPro" id="IPR009057">
    <property type="entry name" value="Homeodomain-like_sf"/>
</dbReference>
<feature type="modified residue" description="4-aspartylphosphate" evidence="7">
    <location>
        <position position="1105"/>
    </location>
</feature>
<dbReference type="InterPro" id="IPR005467">
    <property type="entry name" value="His_kinase_dom"/>
</dbReference>
<dbReference type="CDD" id="cd17574">
    <property type="entry name" value="REC_OmpR"/>
    <property type="match status" value="1"/>
</dbReference>
<dbReference type="InterPro" id="IPR011006">
    <property type="entry name" value="CheY-like_superfamily"/>
</dbReference>
<sequence>MDSKEQHISVLTRAARGILCGFAVWIVCLHEGWSVEPYEPKISVSIGEQWRWTEIELVSDLNYRNAVEGIGGDIWFRKSQEIARFNGSELRRYELEGENIENETIVSHFLSESGLVYVLTTQRMLQLVDEEWVTLFERKGTGSGQAGVAFVGGMNASDEERLWVAEGGRIYRIEKGEVLSFETEIGTVRTLLVDRNGRIWTTDAEDGKVRVFEFVEDQLVLFKEFVMPFRNQIGVPMTQDGRGRIWMRRTHLDGACYFFEDYQMKSVPWGNRFSNDREIGFDVADYDGERTLLLFPRRLIVADGEELEVYSTRELPIPRSSSFLLKLSDGRFVVGGRESKSYIVDLSSDKWATFEELNYQCVDKSGVEWFLDHDARLISYDAEADSWLVHDKSDGVIDNPNLVSLSSDGTLWLSGQHEGQAAVSYREEGEWRLESFFEEDSRLSYMGFFELRDGSVVFGDGTPRPKNVRGGGVVVFKKLSGEWVSSQLEPPVFPPRVASIVEREDDGLWVAALGLERPWFGDRKSNGKTETLFARRWVDHIIVDSKNDLWVALWGSGVHRFDGEKWIRYSSRDGLSSPEVAYLAEGEGALWAATSEGLSRFDGQSWSNFDMPAGYLFDRESCTLRLEENGVLWMNFSYRSWLIEGAPSESREQLFRTVRYRRDLNAPDTQILGADRRVPEGSQVLVDWTGVDSWSDTAKDELEFSWRLGEGDWSPFTRGTNVALDDIGSGSRTFEVRARDRDWNVDTTPAKIAIVVVPPVWKRGWFIALVCVVGATLVYLVYALFKARVQTALAMEEFKLDFFTNISHELLNPLSVIVGPLESLLRSKQNEKNEGNLKLALGNARKMQALLRQLLQFRKAEMGKIAVRPVRGEVVGFVRDAVQCESPLWEAKGQDVKVFCSDEYCECEYDGEKLQQVIDNLVSNAIKYTAEGGEVVVRLDLKPEGTGKVARLTVEDGGVGIPEHEINLVLEPFYRVNKSRTYAEGFGIGLSYAKQLVELMGGMLEIESPIGRGQGGTRVIVELPLKEVSVRPDEEREDLEHDLLEESVSHGEGDMPNLLFVEDNEDVRRFLRNEFSESFSVHEAANGKEGLEIARVVDLDLIVSDVMMPEMDGFELCRRLKENADTSHIPIILLTARGAEEHRVKGAQVGADAYYAKPVNVVRLEAQIENLLELRRRLKKRFAEQVVIEPSDVTVNKTDEMMFRKAIEIVDANMDDETFDVDQFASQMGMSRATLYRKLKALTGQTPSPFIRTMRLKRAAQLLGDGGMTVSETLVHVGISDLSYFGRIFKKEFGVAPSHYKTKQSS</sequence>
<dbReference type="PRINTS" id="PR00344">
    <property type="entry name" value="BCTRLSENSOR"/>
</dbReference>
<dbReference type="PROSITE" id="PS00041">
    <property type="entry name" value="HTH_ARAC_FAMILY_1"/>
    <property type="match status" value="1"/>
</dbReference>
<dbReference type="PROSITE" id="PS50109">
    <property type="entry name" value="HIS_KIN"/>
    <property type="match status" value="1"/>
</dbReference>
<evidence type="ECO:0000256" key="7">
    <source>
        <dbReference type="PROSITE-ProRule" id="PRU00169"/>
    </source>
</evidence>
<evidence type="ECO:0000259" key="11">
    <source>
        <dbReference type="PROSITE" id="PS50110"/>
    </source>
</evidence>
<organism evidence="12 13">
    <name type="scientific">Pelagicoccus mobilis</name>
    <dbReference type="NCBI Taxonomy" id="415221"/>
    <lineage>
        <taxon>Bacteria</taxon>
        <taxon>Pseudomonadati</taxon>
        <taxon>Verrucomicrobiota</taxon>
        <taxon>Opitutia</taxon>
        <taxon>Puniceicoccales</taxon>
        <taxon>Pelagicoccaceae</taxon>
        <taxon>Pelagicoccus</taxon>
    </lineage>
</organism>
<dbReference type="EMBL" id="JAENIL010000020">
    <property type="protein sequence ID" value="MBK1877638.1"/>
    <property type="molecule type" value="Genomic_DNA"/>
</dbReference>
<evidence type="ECO:0000313" key="13">
    <source>
        <dbReference type="Proteomes" id="UP000617628"/>
    </source>
</evidence>
<evidence type="ECO:0000256" key="1">
    <source>
        <dbReference type="ARBA" id="ARBA00000085"/>
    </source>
</evidence>
<dbReference type="Pfam" id="PF02518">
    <property type="entry name" value="HATPase_c"/>
    <property type="match status" value="1"/>
</dbReference>
<dbReference type="Proteomes" id="UP000617628">
    <property type="component" value="Unassembled WGS sequence"/>
</dbReference>
<dbReference type="InterPro" id="IPR015943">
    <property type="entry name" value="WD40/YVTN_repeat-like_dom_sf"/>
</dbReference>
<dbReference type="InterPro" id="IPR036097">
    <property type="entry name" value="HisK_dim/P_sf"/>
</dbReference>
<dbReference type="Gene3D" id="1.10.10.60">
    <property type="entry name" value="Homeodomain-like"/>
    <property type="match status" value="1"/>
</dbReference>
<dbReference type="InterPro" id="IPR036890">
    <property type="entry name" value="HATPase_C_sf"/>
</dbReference>
<dbReference type="SUPFAM" id="SSF101898">
    <property type="entry name" value="NHL repeat"/>
    <property type="match status" value="1"/>
</dbReference>
<evidence type="ECO:0000256" key="8">
    <source>
        <dbReference type="SAM" id="Phobius"/>
    </source>
</evidence>
<dbReference type="PROSITE" id="PS01124">
    <property type="entry name" value="HTH_ARAC_FAMILY_2"/>
    <property type="match status" value="1"/>
</dbReference>
<dbReference type="Gene3D" id="3.30.565.10">
    <property type="entry name" value="Histidine kinase-like ATPase, C-terminal domain"/>
    <property type="match status" value="1"/>
</dbReference>
<feature type="domain" description="Response regulatory" evidence="11">
    <location>
        <begin position="1057"/>
        <end position="1172"/>
    </location>
</feature>
<evidence type="ECO:0000313" key="12">
    <source>
        <dbReference type="EMBL" id="MBK1877638.1"/>
    </source>
</evidence>
<dbReference type="InterPro" id="IPR004358">
    <property type="entry name" value="Sig_transdc_His_kin-like_C"/>
</dbReference>
<dbReference type="InterPro" id="IPR013783">
    <property type="entry name" value="Ig-like_fold"/>
</dbReference>
<comment type="caution">
    <text evidence="12">The sequence shown here is derived from an EMBL/GenBank/DDBJ whole genome shotgun (WGS) entry which is preliminary data.</text>
</comment>
<dbReference type="SUPFAM" id="SSF47384">
    <property type="entry name" value="Homodimeric domain of signal transducing histidine kinase"/>
    <property type="match status" value="1"/>
</dbReference>
<evidence type="ECO:0000256" key="3">
    <source>
        <dbReference type="ARBA" id="ARBA00022553"/>
    </source>
</evidence>
<reference evidence="12" key="1">
    <citation type="submission" date="2021-01" db="EMBL/GenBank/DDBJ databases">
        <title>Modified the classification status of verrucomicrobia.</title>
        <authorList>
            <person name="Feng X."/>
        </authorList>
    </citation>
    <scope>NUCLEOTIDE SEQUENCE</scope>
    <source>
        <strain evidence="12">KCTC 13126</strain>
    </source>
</reference>
<dbReference type="SMART" id="SM00387">
    <property type="entry name" value="HATPase_c"/>
    <property type="match status" value="1"/>
</dbReference>
<proteinExistence type="predicted"/>
<evidence type="ECO:0000256" key="6">
    <source>
        <dbReference type="ARBA" id="ARBA00023163"/>
    </source>
</evidence>
<dbReference type="InterPro" id="IPR003594">
    <property type="entry name" value="HATPase_dom"/>
</dbReference>
<gene>
    <name evidence="12" type="ORF">JIN87_12240</name>
</gene>
<dbReference type="SUPFAM" id="SSF55874">
    <property type="entry name" value="ATPase domain of HSP90 chaperone/DNA topoisomerase II/histidine kinase"/>
    <property type="match status" value="1"/>
</dbReference>
<dbReference type="RefSeq" id="WP_200355852.1">
    <property type="nucleotide sequence ID" value="NZ_JAENIL010000020.1"/>
</dbReference>
<evidence type="ECO:0000259" key="10">
    <source>
        <dbReference type="PROSITE" id="PS50109"/>
    </source>
</evidence>
<dbReference type="Gene3D" id="1.10.287.130">
    <property type="match status" value="1"/>
</dbReference>
<protein>
    <recommendedName>
        <fullName evidence="2">histidine kinase</fullName>
        <ecNumber evidence="2">2.7.13.3</ecNumber>
    </recommendedName>
</protein>
<dbReference type="CDD" id="cd00082">
    <property type="entry name" value="HisKA"/>
    <property type="match status" value="1"/>
</dbReference>
<keyword evidence="5" id="KW-0238">DNA-binding</keyword>
<evidence type="ECO:0000259" key="9">
    <source>
        <dbReference type="PROSITE" id="PS01124"/>
    </source>
</evidence>
<dbReference type="Pfam" id="PF12833">
    <property type="entry name" value="HTH_18"/>
    <property type="match status" value="1"/>
</dbReference>
<keyword evidence="8" id="KW-0812">Transmembrane</keyword>
<dbReference type="Gene3D" id="3.40.50.2300">
    <property type="match status" value="1"/>
</dbReference>
<dbReference type="GO" id="GO:0043565">
    <property type="term" value="F:sequence-specific DNA binding"/>
    <property type="evidence" value="ECO:0007669"/>
    <property type="project" value="InterPro"/>
</dbReference>
<dbReference type="InterPro" id="IPR011047">
    <property type="entry name" value="Quinoprotein_ADH-like_sf"/>
</dbReference>
<dbReference type="CDD" id="cd00075">
    <property type="entry name" value="HATPase"/>
    <property type="match status" value="1"/>
</dbReference>
<dbReference type="Pfam" id="PF00072">
    <property type="entry name" value="Response_reg"/>
    <property type="match status" value="1"/>
</dbReference>
<accession>A0A934S222</accession>
<dbReference type="Gene3D" id="2.130.10.10">
    <property type="entry name" value="YVTN repeat-like/Quinoprotein amine dehydrogenase"/>
    <property type="match status" value="3"/>
</dbReference>
<dbReference type="SMART" id="SM00448">
    <property type="entry name" value="REC"/>
    <property type="match status" value="1"/>
</dbReference>
<keyword evidence="6" id="KW-0804">Transcription</keyword>
<keyword evidence="4" id="KW-0805">Transcription regulation</keyword>
<feature type="domain" description="Histidine kinase" evidence="10">
    <location>
        <begin position="805"/>
        <end position="1027"/>
    </location>
</feature>
<dbReference type="PANTHER" id="PTHR43547">
    <property type="entry name" value="TWO-COMPONENT HISTIDINE KINASE"/>
    <property type="match status" value="1"/>
</dbReference>
<dbReference type="InterPro" id="IPR003661">
    <property type="entry name" value="HisK_dim/P_dom"/>
</dbReference>
<dbReference type="SUPFAM" id="SSF52172">
    <property type="entry name" value="CheY-like"/>
    <property type="match status" value="1"/>
</dbReference>
<feature type="transmembrane region" description="Helical" evidence="8">
    <location>
        <begin position="765"/>
        <end position="785"/>
    </location>
</feature>
<feature type="domain" description="HTH araC/xylS-type" evidence="9">
    <location>
        <begin position="1204"/>
        <end position="1303"/>
    </location>
</feature>
<dbReference type="SMART" id="SM00342">
    <property type="entry name" value="HTH_ARAC"/>
    <property type="match status" value="1"/>
</dbReference>
<dbReference type="SUPFAM" id="SSF46689">
    <property type="entry name" value="Homeodomain-like"/>
    <property type="match status" value="1"/>
</dbReference>
<dbReference type="PROSITE" id="PS50110">
    <property type="entry name" value="RESPONSE_REGULATORY"/>
    <property type="match status" value="1"/>
</dbReference>
<dbReference type="SUPFAM" id="SSF50998">
    <property type="entry name" value="Quinoprotein alcohol dehydrogenase-like"/>
    <property type="match status" value="1"/>
</dbReference>
<dbReference type="Gene3D" id="2.60.40.10">
    <property type="entry name" value="Immunoglobulins"/>
    <property type="match status" value="1"/>
</dbReference>
<dbReference type="InterPro" id="IPR018060">
    <property type="entry name" value="HTH_AraC"/>
</dbReference>
<dbReference type="PANTHER" id="PTHR43547:SF2">
    <property type="entry name" value="HYBRID SIGNAL TRANSDUCTION HISTIDINE KINASE C"/>
    <property type="match status" value="1"/>
</dbReference>
<dbReference type="EC" id="2.7.13.3" evidence="2"/>